<dbReference type="GO" id="GO:0046872">
    <property type="term" value="F:metal ion binding"/>
    <property type="evidence" value="ECO:0007669"/>
    <property type="project" value="InterPro"/>
</dbReference>
<reference evidence="3" key="1">
    <citation type="journal article" date="2014" name="Int. J. Syst. Evol. Microbiol.">
        <title>Complete genome sequence of Corynebacterium casei LMG S-19264T (=DSM 44701T), isolated from a smear-ripened cheese.</title>
        <authorList>
            <consortium name="US DOE Joint Genome Institute (JGI-PGF)"/>
            <person name="Walter F."/>
            <person name="Albersmeier A."/>
            <person name="Kalinowski J."/>
            <person name="Ruckert C."/>
        </authorList>
    </citation>
    <scope>NUCLEOTIDE SEQUENCE</scope>
    <source>
        <strain evidence="3">JCM 4988</strain>
    </source>
</reference>
<dbReference type="GO" id="GO:0005524">
    <property type="term" value="F:ATP binding"/>
    <property type="evidence" value="ECO:0007669"/>
    <property type="project" value="UniProtKB-UniRule"/>
</dbReference>
<protein>
    <recommendedName>
        <fullName evidence="2">ATP-grasp domain-containing protein</fullName>
    </recommendedName>
</protein>
<dbReference type="InterPro" id="IPR040754">
    <property type="entry name" value="PreAtp-grasp"/>
</dbReference>
<dbReference type="EMBL" id="BMWG01000001">
    <property type="protein sequence ID" value="GGZ16209.1"/>
    <property type="molecule type" value="Genomic_DNA"/>
</dbReference>
<keyword evidence="1" id="KW-0067">ATP-binding</keyword>
<reference evidence="3" key="2">
    <citation type="submission" date="2020-09" db="EMBL/GenBank/DDBJ databases">
        <authorList>
            <person name="Sun Q."/>
            <person name="Ohkuma M."/>
        </authorList>
    </citation>
    <scope>NUCLEOTIDE SEQUENCE</scope>
    <source>
        <strain evidence="3">JCM 4988</strain>
    </source>
</reference>
<dbReference type="Proteomes" id="UP000630936">
    <property type="component" value="Unassembled WGS sequence"/>
</dbReference>
<dbReference type="RefSeq" id="WP_190121212.1">
    <property type="nucleotide sequence ID" value="NZ_BMWG01000001.1"/>
</dbReference>
<dbReference type="Pfam" id="PF18105">
    <property type="entry name" value="PGM1_C"/>
    <property type="match status" value="1"/>
</dbReference>
<feature type="domain" description="ATP-grasp" evidence="2">
    <location>
        <begin position="155"/>
        <end position="373"/>
    </location>
</feature>
<dbReference type="SUPFAM" id="SSF56059">
    <property type="entry name" value="Glutathione synthetase ATP-binding domain-like"/>
    <property type="match status" value="1"/>
</dbReference>
<evidence type="ECO:0000313" key="3">
    <source>
        <dbReference type="EMBL" id="GGZ16209.1"/>
    </source>
</evidence>
<dbReference type="InterPro" id="IPR041356">
    <property type="entry name" value="PGM1_C"/>
</dbReference>
<organism evidence="3 4">
    <name type="scientific">Streptomyces inusitatus</name>
    <dbReference type="NCBI Taxonomy" id="68221"/>
    <lineage>
        <taxon>Bacteria</taxon>
        <taxon>Bacillati</taxon>
        <taxon>Actinomycetota</taxon>
        <taxon>Actinomycetes</taxon>
        <taxon>Kitasatosporales</taxon>
        <taxon>Streptomycetaceae</taxon>
        <taxon>Streptomyces</taxon>
    </lineage>
</organism>
<keyword evidence="1" id="KW-0547">Nucleotide-binding</keyword>
<sequence length="445" mass="48828">MAKLIISNQRTEEMVGDLQILSPEYREYLGNQAQRMAWSMQEGDVIVLPVLPSEEFLEYVTGLLCIDREKITVIAPPAGRHGAGVLCRDRLLNEELLRRLERLVASHGIREIFPFHFDSTIAAMTRRLGLDSMTPGFRFLDQGGGRLLNSKAAFRALAAGAQVAVPEGKVCATRAEAQEFIWRELLSRGRPAILKQDFHVAGFGNEIVSPVPGVEPVGALRTVVTAGPEDLAEYLAERWDWLTDGDRSPVVVERYFADSLPLCAEFHLTDRGVGLTGHGAMRMEPVLNGHVWPAPASGLPGFDSFLHEAHRLCASIHTMGYRGIVSVDAIATPARTVLINEFNCRVSGSTHAYHLGERVVGTDFPDRRVLVEQRRRTFPDAVFERLADSGLAYDPVSRTGVLVTVEDGNASGGYGEYCVVAENTEQADRMEQDLAGLFARSGSAS</sequence>
<evidence type="ECO:0000256" key="1">
    <source>
        <dbReference type="PROSITE-ProRule" id="PRU00409"/>
    </source>
</evidence>
<dbReference type="InterPro" id="IPR011761">
    <property type="entry name" value="ATP-grasp"/>
</dbReference>
<dbReference type="PROSITE" id="PS50975">
    <property type="entry name" value="ATP_GRASP"/>
    <property type="match status" value="1"/>
</dbReference>
<evidence type="ECO:0000259" key="2">
    <source>
        <dbReference type="PROSITE" id="PS50975"/>
    </source>
</evidence>
<gene>
    <name evidence="3" type="ORF">GCM10010387_05900</name>
</gene>
<name>A0A918PMT3_9ACTN</name>
<keyword evidence="4" id="KW-1185">Reference proteome</keyword>
<accession>A0A918PMT3</accession>
<dbReference type="Pfam" id="PF18604">
    <property type="entry name" value="PreAtp-grasp"/>
    <property type="match status" value="1"/>
</dbReference>
<comment type="caution">
    <text evidence="3">The sequence shown here is derived from an EMBL/GenBank/DDBJ whole genome shotgun (WGS) entry which is preliminary data.</text>
</comment>
<evidence type="ECO:0000313" key="4">
    <source>
        <dbReference type="Proteomes" id="UP000630936"/>
    </source>
</evidence>
<dbReference type="AlphaFoldDB" id="A0A918PMT3"/>
<proteinExistence type="predicted"/>